<dbReference type="GeneID" id="30983900"/>
<dbReference type="AlphaFoldDB" id="A0A1E4SLJ2"/>
<organism evidence="1 2">
    <name type="scientific">Suhomyces tanzawaensis NRRL Y-17324</name>
    <dbReference type="NCBI Taxonomy" id="984487"/>
    <lineage>
        <taxon>Eukaryota</taxon>
        <taxon>Fungi</taxon>
        <taxon>Dikarya</taxon>
        <taxon>Ascomycota</taxon>
        <taxon>Saccharomycotina</taxon>
        <taxon>Pichiomycetes</taxon>
        <taxon>Debaryomycetaceae</taxon>
        <taxon>Suhomyces</taxon>
    </lineage>
</organism>
<reference evidence="2" key="1">
    <citation type="submission" date="2016-05" db="EMBL/GenBank/DDBJ databases">
        <title>Comparative genomics of biotechnologically important yeasts.</title>
        <authorList>
            <consortium name="DOE Joint Genome Institute"/>
            <person name="Riley R."/>
            <person name="Haridas S."/>
            <person name="Wolfe K.H."/>
            <person name="Lopes M.R."/>
            <person name="Hittinger C.T."/>
            <person name="Goker M."/>
            <person name="Salamov A."/>
            <person name="Wisecaver J."/>
            <person name="Long T.M."/>
            <person name="Aerts A.L."/>
            <person name="Barry K."/>
            <person name="Choi C."/>
            <person name="Clum A."/>
            <person name="Coughlan A.Y."/>
            <person name="Deshpande S."/>
            <person name="Douglass A.P."/>
            <person name="Hanson S.J."/>
            <person name="Klenk H.-P."/>
            <person name="Labutti K."/>
            <person name="Lapidus A."/>
            <person name="Lindquist E."/>
            <person name="Lipzen A."/>
            <person name="Meier-Kolthoff J.P."/>
            <person name="Ohm R.A."/>
            <person name="Otillar R.P."/>
            <person name="Pangilinan J."/>
            <person name="Peng Y."/>
            <person name="Rokas A."/>
            <person name="Rosa C.A."/>
            <person name="Scheuner C."/>
            <person name="Sibirny A.A."/>
            <person name="Slot J.C."/>
            <person name="Stielow J.B."/>
            <person name="Sun H."/>
            <person name="Kurtzman C.P."/>
            <person name="Blackwell M."/>
            <person name="Grigoriev I.V."/>
            <person name="Jeffries T.W."/>
        </authorList>
    </citation>
    <scope>NUCLEOTIDE SEQUENCE [LARGE SCALE GENOMIC DNA]</scope>
    <source>
        <strain evidence="2">NRRL Y-17324</strain>
    </source>
</reference>
<keyword evidence="2" id="KW-1185">Reference proteome</keyword>
<evidence type="ECO:0008006" key="3">
    <source>
        <dbReference type="Google" id="ProtNLM"/>
    </source>
</evidence>
<sequence>MSAEVNPPRRFLSLAELATNKIIQNIGKINDIGATPFHLLAPVLERMNAKQLNQIESTSPQIVPESDKLWRILIEKDFPNRPLPTKKAVETEVMPNRAAYHKYLEDRESFRNDLARRLRRITEKLKLEKSANKIVKVQELLKDPTVKRKNWSGSPGGFPRFNTPAIRGNSILSKARRDLQNRSMMFPQKISRYDPYDAFK</sequence>
<dbReference type="Gene3D" id="6.10.250.3180">
    <property type="match status" value="1"/>
</dbReference>
<dbReference type="RefSeq" id="XP_020065505.1">
    <property type="nucleotide sequence ID" value="XM_020209764.1"/>
</dbReference>
<dbReference type="GO" id="GO:0006368">
    <property type="term" value="P:transcription elongation by RNA polymerase II"/>
    <property type="evidence" value="ECO:0007669"/>
    <property type="project" value="InterPro"/>
</dbReference>
<evidence type="ECO:0000313" key="2">
    <source>
        <dbReference type="Proteomes" id="UP000094285"/>
    </source>
</evidence>
<name>A0A1E4SLJ2_9ASCO</name>
<dbReference type="PANTHER" id="PTHR15141:SF76">
    <property type="entry name" value="TRANSCRIPTION ELONGATION FACTOR B POLYPEPTIDE 3"/>
    <property type="match status" value="1"/>
</dbReference>
<proteinExistence type="predicted"/>
<dbReference type="GO" id="GO:0070449">
    <property type="term" value="C:elongin complex"/>
    <property type="evidence" value="ECO:0007669"/>
    <property type="project" value="InterPro"/>
</dbReference>
<accession>A0A1E4SLJ2</accession>
<dbReference type="STRING" id="984487.A0A1E4SLJ2"/>
<dbReference type="InterPro" id="IPR051870">
    <property type="entry name" value="Elongin-A_domain"/>
</dbReference>
<feature type="non-terminal residue" evidence="1">
    <location>
        <position position="200"/>
    </location>
</feature>
<dbReference type="InterPro" id="IPR010684">
    <property type="entry name" value="RNA_pol_II_trans_fac_SIII_A"/>
</dbReference>
<dbReference type="PANTHER" id="PTHR15141">
    <property type="entry name" value="TRANSCRIPTION ELONGATION FACTOR B POLYPEPTIDE 3"/>
    <property type="match status" value="1"/>
</dbReference>
<dbReference type="Pfam" id="PF06881">
    <property type="entry name" value="Elongin_A"/>
    <property type="match status" value="1"/>
</dbReference>
<gene>
    <name evidence="1" type="ORF">CANTADRAFT_49873</name>
</gene>
<dbReference type="OrthoDB" id="21513at2759"/>
<evidence type="ECO:0000313" key="1">
    <source>
        <dbReference type="EMBL" id="ODV80383.1"/>
    </source>
</evidence>
<dbReference type="Proteomes" id="UP000094285">
    <property type="component" value="Unassembled WGS sequence"/>
</dbReference>
<dbReference type="EMBL" id="KV453911">
    <property type="protein sequence ID" value="ODV80383.1"/>
    <property type="molecule type" value="Genomic_DNA"/>
</dbReference>
<protein>
    <recommendedName>
        <fullName evidence="3">Elongin-A</fullName>
    </recommendedName>
</protein>